<dbReference type="Proteomes" id="UP000290244">
    <property type="component" value="Chromosome"/>
</dbReference>
<evidence type="ECO:0000256" key="1">
    <source>
        <dbReference type="SAM" id="Phobius"/>
    </source>
</evidence>
<gene>
    <name evidence="2" type="ORF">EMK97_05170</name>
</gene>
<name>A0A4P6P6T4_9GAMM</name>
<keyword evidence="1" id="KW-1133">Transmembrane helix</keyword>
<keyword evidence="1" id="KW-0472">Membrane</keyword>
<dbReference type="EMBL" id="CP034759">
    <property type="protein sequence ID" value="QBG35152.1"/>
    <property type="molecule type" value="Genomic_DNA"/>
</dbReference>
<feature type="transmembrane region" description="Helical" evidence="1">
    <location>
        <begin position="205"/>
        <end position="226"/>
    </location>
</feature>
<feature type="transmembrane region" description="Helical" evidence="1">
    <location>
        <begin position="72"/>
        <end position="90"/>
    </location>
</feature>
<evidence type="ECO:0000313" key="2">
    <source>
        <dbReference type="EMBL" id="QBG35152.1"/>
    </source>
</evidence>
<feature type="transmembrane region" description="Helical" evidence="1">
    <location>
        <begin position="43"/>
        <end position="60"/>
    </location>
</feature>
<dbReference type="KEGG" id="lsd:EMK97_05170"/>
<sequence length="380" mass="42053">MQFIQSILCREGYDNRSRFLSIYALSVICFTVLANLFSNYFIIALIAMLLIAAMITLTTIRRLRDAKLNKNWQFVPGAAFIVAGTIILLLGSSVSYWFLLVPSVFCLLLMTYPSKLSNEQQTRDYILGYFGPVDLSQYKEAHNQHHVSNDRIEPTLVGQASQAGDIHFDEFNAQAHQPEDSDTASSNQVDFGELIRLKLLGNKKLQIILASAIAFILLIAFIASLIKPSNDNATSSQSSPTSSMQNELQPVIATESSQLERLHALSMPDNFELYLSQHQGVTIAWQADDVNNGLLWSQLSAKGDSSCQAIKFNKGKGFRPLNVQVEGKINYFANFSPLDSQALIKALAVRGNFSLCGYSFSLKGSQAALGKNNQYADLLN</sequence>
<evidence type="ECO:0008006" key="4">
    <source>
        <dbReference type="Google" id="ProtNLM"/>
    </source>
</evidence>
<proteinExistence type="predicted"/>
<keyword evidence="3" id="KW-1185">Reference proteome</keyword>
<accession>A0A4P6P6T4</accession>
<keyword evidence="1" id="KW-0812">Transmembrane</keyword>
<reference evidence="2 3" key="1">
    <citation type="submission" date="2018-12" db="EMBL/GenBank/DDBJ databases">
        <title>Complete genome of Litorilituus sediminis.</title>
        <authorList>
            <person name="Liu A."/>
            <person name="Rong J."/>
        </authorList>
    </citation>
    <scope>NUCLEOTIDE SEQUENCE [LARGE SCALE GENOMIC DNA]</scope>
    <source>
        <strain evidence="2 3">JCM 17549</strain>
    </source>
</reference>
<feature type="transmembrane region" description="Helical" evidence="1">
    <location>
        <begin position="20"/>
        <end position="37"/>
    </location>
</feature>
<organism evidence="2 3">
    <name type="scientific">Litorilituus sediminis</name>
    <dbReference type="NCBI Taxonomy" id="718192"/>
    <lineage>
        <taxon>Bacteria</taxon>
        <taxon>Pseudomonadati</taxon>
        <taxon>Pseudomonadota</taxon>
        <taxon>Gammaproteobacteria</taxon>
        <taxon>Alteromonadales</taxon>
        <taxon>Colwelliaceae</taxon>
        <taxon>Litorilituus</taxon>
    </lineage>
</organism>
<dbReference type="RefSeq" id="WP_130600051.1">
    <property type="nucleotide sequence ID" value="NZ_CP034759.1"/>
</dbReference>
<dbReference type="OrthoDB" id="6396106at2"/>
<evidence type="ECO:0000313" key="3">
    <source>
        <dbReference type="Proteomes" id="UP000290244"/>
    </source>
</evidence>
<protein>
    <recommendedName>
        <fullName evidence="4">DUF805 domain-containing protein</fullName>
    </recommendedName>
</protein>
<dbReference type="AlphaFoldDB" id="A0A4P6P6T4"/>